<dbReference type="CDD" id="cd02966">
    <property type="entry name" value="TlpA_like_family"/>
    <property type="match status" value="1"/>
</dbReference>
<accession>A0ABU5KJZ5</accession>
<dbReference type="EMBL" id="JAXQNN010000001">
    <property type="protein sequence ID" value="MDZ5711505.1"/>
    <property type="molecule type" value="Genomic_DNA"/>
</dbReference>
<dbReference type="Proteomes" id="UP001292084">
    <property type="component" value="Unassembled WGS sequence"/>
</dbReference>
<name>A0ABU5KJZ5_9BACL</name>
<dbReference type="InterPro" id="IPR000866">
    <property type="entry name" value="AhpC/TSA"/>
</dbReference>
<dbReference type="InterPro" id="IPR036249">
    <property type="entry name" value="Thioredoxin-like_sf"/>
</dbReference>
<dbReference type="PANTHER" id="PTHR42852:SF17">
    <property type="entry name" value="THIOREDOXIN-LIKE PROTEIN HI_1115"/>
    <property type="match status" value="1"/>
</dbReference>
<dbReference type="SUPFAM" id="SSF52833">
    <property type="entry name" value="Thioredoxin-like"/>
    <property type="match status" value="1"/>
</dbReference>
<proteinExistence type="predicted"/>
<keyword evidence="4" id="KW-1185">Reference proteome</keyword>
<organism evidence="3 4">
    <name type="scientific">Jeotgalibacillus haloalkalitolerans</name>
    <dbReference type="NCBI Taxonomy" id="3104292"/>
    <lineage>
        <taxon>Bacteria</taxon>
        <taxon>Bacillati</taxon>
        <taxon>Bacillota</taxon>
        <taxon>Bacilli</taxon>
        <taxon>Bacillales</taxon>
        <taxon>Caryophanaceae</taxon>
        <taxon>Jeotgalibacillus</taxon>
    </lineage>
</organism>
<dbReference type="RefSeq" id="WP_322420507.1">
    <property type="nucleotide sequence ID" value="NZ_JAXQNN010000001.1"/>
</dbReference>
<keyword evidence="1" id="KW-1015">Disulfide bond</keyword>
<dbReference type="InterPro" id="IPR050553">
    <property type="entry name" value="Thioredoxin_ResA/DsbE_sf"/>
</dbReference>
<dbReference type="PANTHER" id="PTHR42852">
    <property type="entry name" value="THIOL:DISULFIDE INTERCHANGE PROTEIN DSBE"/>
    <property type="match status" value="1"/>
</dbReference>
<evidence type="ECO:0000259" key="2">
    <source>
        <dbReference type="PROSITE" id="PS51352"/>
    </source>
</evidence>
<dbReference type="PROSITE" id="PS51352">
    <property type="entry name" value="THIOREDOXIN_2"/>
    <property type="match status" value="1"/>
</dbReference>
<dbReference type="Gene3D" id="3.40.30.10">
    <property type="entry name" value="Glutaredoxin"/>
    <property type="match status" value="1"/>
</dbReference>
<evidence type="ECO:0000256" key="1">
    <source>
        <dbReference type="ARBA" id="ARBA00023157"/>
    </source>
</evidence>
<protein>
    <submittedName>
        <fullName evidence="3">TlpA disulfide reductase family protein</fullName>
    </submittedName>
</protein>
<dbReference type="InterPro" id="IPR013766">
    <property type="entry name" value="Thioredoxin_domain"/>
</dbReference>
<reference evidence="3 4" key="1">
    <citation type="submission" date="2023-12" db="EMBL/GenBank/DDBJ databases">
        <title>Jeotgalibacillus haloalkaliphilus sp. nov., a novel salt-tolerant bacteria, isolated from the estuary of the Fenhe River into the Yellow River.</title>
        <authorList>
            <person name="Li Y."/>
        </authorList>
    </citation>
    <scope>NUCLEOTIDE SEQUENCE [LARGE SCALE GENOMIC DNA]</scope>
    <source>
        <strain evidence="3 4">HH7-29</strain>
    </source>
</reference>
<comment type="caution">
    <text evidence="3">The sequence shown here is derived from an EMBL/GenBank/DDBJ whole genome shotgun (WGS) entry which is preliminary data.</text>
</comment>
<dbReference type="Pfam" id="PF00578">
    <property type="entry name" value="AhpC-TSA"/>
    <property type="match status" value="1"/>
</dbReference>
<sequence>MMVQKMRLAGWTFAVLCCASIFFLISAEPVPSEPVMKPELQDAPEFTLIMQDGSELSKKDVQGEPLILNFWTSWCPPCIEEMPELKTFSSEHPDIKLIGVNLTKEEFNLKNVSDFIKKHEITFPIALDESGSMQQDFRVFTIPITVIITPDGKIYETFFGPVTAIQLEKSMEALLSETNAS</sequence>
<evidence type="ECO:0000313" key="3">
    <source>
        <dbReference type="EMBL" id="MDZ5711505.1"/>
    </source>
</evidence>
<feature type="domain" description="Thioredoxin" evidence="2">
    <location>
        <begin position="37"/>
        <end position="176"/>
    </location>
</feature>
<gene>
    <name evidence="3" type="ORF">UFB30_04675</name>
</gene>
<evidence type="ECO:0000313" key="4">
    <source>
        <dbReference type="Proteomes" id="UP001292084"/>
    </source>
</evidence>